<dbReference type="PROSITE" id="PS50280">
    <property type="entry name" value="SET"/>
    <property type="match status" value="1"/>
</dbReference>
<dbReference type="AlphaFoldDB" id="A0A8H6Y1V4"/>
<keyword evidence="3" id="KW-1185">Reference proteome</keyword>
<dbReference type="EMBL" id="JACAZH010000014">
    <property type="protein sequence ID" value="KAF7351137.1"/>
    <property type="molecule type" value="Genomic_DNA"/>
</dbReference>
<name>A0A8H6Y1V4_9AGAR</name>
<dbReference type="SUPFAM" id="SSF82199">
    <property type="entry name" value="SET domain"/>
    <property type="match status" value="1"/>
</dbReference>
<feature type="domain" description="SET" evidence="1">
    <location>
        <begin position="1"/>
        <end position="137"/>
    </location>
</feature>
<proteinExistence type="predicted"/>
<evidence type="ECO:0000259" key="1">
    <source>
        <dbReference type="PROSITE" id="PS50280"/>
    </source>
</evidence>
<dbReference type="PANTHER" id="PTHR47332">
    <property type="entry name" value="SET DOMAIN-CONTAINING PROTEIN 5"/>
    <property type="match status" value="1"/>
</dbReference>
<dbReference type="InterPro" id="IPR046341">
    <property type="entry name" value="SET_dom_sf"/>
</dbReference>
<dbReference type="Pfam" id="PF00856">
    <property type="entry name" value="SET"/>
    <property type="match status" value="1"/>
</dbReference>
<reference evidence="2" key="1">
    <citation type="submission" date="2020-05" db="EMBL/GenBank/DDBJ databases">
        <title>Mycena genomes resolve the evolution of fungal bioluminescence.</title>
        <authorList>
            <person name="Tsai I.J."/>
        </authorList>
    </citation>
    <scope>NUCLEOTIDE SEQUENCE</scope>
    <source>
        <strain evidence="2">160909Yilan</strain>
    </source>
</reference>
<dbReference type="InterPro" id="IPR053185">
    <property type="entry name" value="SET_domain_protein"/>
</dbReference>
<dbReference type="CDD" id="cd20071">
    <property type="entry name" value="SET_SMYD"/>
    <property type="match status" value="1"/>
</dbReference>
<dbReference type="OrthoDB" id="5945798at2759"/>
<dbReference type="Gene3D" id="2.170.270.10">
    <property type="entry name" value="SET domain"/>
    <property type="match status" value="1"/>
</dbReference>
<evidence type="ECO:0000313" key="3">
    <source>
        <dbReference type="Proteomes" id="UP000623467"/>
    </source>
</evidence>
<sequence>MILPRPPSLTEEQLRRYHLQKAEELFEGSIDRMRPEAKAAFMALCNCHKEKEDVNDPLFGCGPLLGIVNTNGLSLDGLRPGMPDETKTYSVVCKHISRLNHSCSPNTMPQFDDPSFSCRLYAVRDIAVGEELTYNYISTDDVLLPAAARQAVLQSAYNFVCSCPACEDPSTSNPCRAAIAVFAAAYPREPQLTVDAFSFLDDTRLAACRKQAALIEREGLEHLPVYFSVLKMLVEASLARGDVDSAFTSAQKLDKSHWISACDALQDNPLWRAVVDTIIPNFQAHRRTTRG</sequence>
<gene>
    <name evidence="2" type="ORF">MSAN_01676200</name>
</gene>
<protein>
    <submittedName>
        <fullName evidence="2">SET domain-containing protein</fullName>
    </submittedName>
</protein>
<organism evidence="2 3">
    <name type="scientific">Mycena sanguinolenta</name>
    <dbReference type="NCBI Taxonomy" id="230812"/>
    <lineage>
        <taxon>Eukaryota</taxon>
        <taxon>Fungi</taxon>
        <taxon>Dikarya</taxon>
        <taxon>Basidiomycota</taxon>
        <taxon>Agaricomycotina</taxon>
        <taxon>Agaricomycetes</taxon>
        <taxon>Agaricomycetidae</taxon>
        <taxon>Agaricales</taxon>
        <taxon>Marasmiineae</taxon>
        <taxon>Mycenaceae</taxon>
        <taxon>Mycena</taxon>
    </lineage>
</organism>
<dbReference type="InterPro" id="IPR001214">
    <property type="entry name" value="SET_dom"/>
</dbReference>
<evidence type="ECO:0000313" key="2">
    <source>
        <dbReference type="EMBL" id="KAF7351137.1"/>
    </source>
</evidence>
<dbReference type="PANTHER" id="PTHR47332:SF4">
    <property type="entry name" value="SET DOMAIN-CONTAINING PROTEIN 5"/>
    <property type="match status" value="1"/>
</dbReference>
<accession>A0A8H6Y1V4</accession>
<comment type="caution">
    <text evidence="2">The sequence shown here is derived from an EMBL/GenBank/DDBJ whole genome shotgun (WGS) entry which is preliminary data.</text>
</comment>
<dbReference type="Proteomes" id="UP000623467">
    <property type="component" value="Unassembled WGS sequence"/>
</dbReference>